<evidence type="ECO:0000256" key="6">
    <source>
        <dbReference type="ARBA" id="ARBA00022801"/>
    </source>
</evidence>
<evidence type="ECO:0000256" key="7">
    <source>
        <dbReference type="ARBA" id="ARBA00022842"/>
    </source>
</evidence>
<organism evidence="14 15">
    <name type="scientific">Trapa incisa</name>
    <dbReference type="NCBI Taxonomy" id="236973"/>
    <lineage>
        <taxon>Eukaryota</taxon>
        <taxon>Viridiplantae</taxon>
        <taxon>Streptophyta</taxon>
        <taxon>Embryophyta</taxon>
        <taxon>Tracheophyta</taxon>
        <taxon>Spermatophyta</taxon>
        <taxon>Magnoliopsida</taxon>
        <taxon>eudicotyledons</taxon>
        <taxon>Gunneridae</taxon>
        <taxon>Pentapetalae</taxon>
        <taxon>rosids</taxon>
        <taxon>malvids</taxon>
        <taxon>Myrtales</taxon>
        <taxon>Lythraceae</taxon>
        <taxon>Trapa</taxon>
    </lineage>
</organism>
<dbReference type="EC" id="3.1.3.16" evidence="4"/>
<evidence type="ECO:0000256" key="3">
    <source>
        <dbReference type="ARBA" id="ARBA00006702"/>
    </source>
</evidence>
<sequence length="384" mass="41732">MVVSPDMVIEAEVTLKLRINVSKDAAVVHQIDVGSSPVLGEVRVPDSVAADLDAVLNCSKTVMDAVVDSPRSKYLPCIRSGSHSEIGPRRSMDDEHIRIDDLSAHAGSSNFCRPSAFYAVFDGHGGPEAAAYVKRNAESLFIKGVFVPEASTIDESFLKQLESWYRDAFFQADDALRTEPSVSHSCGTTALIALILGRHLLVANAGDCRAVLCRKGTAVDMSEDHRCSYLPERERVEKFGDDVIVDGYLKDKLAVTRALGDWEMKLPVGSDSPLIAEPDIQQAILTEEDEFLIIACDGIWDKMSSQYAVSLVRQALRRHDDPHQCAAELVADALRLNTPDNVTAIVVCLSSSPPPPCPPLEQRPGGPILSGEALRKLRSSLEGN</sequence>
<comment type="catalytic activity">
    <reaction evidence="11">
        <text>O-phospho-L-threonyl-[protein] + H2O = L-threonyl-[protein] + phosphate</text>
        <dbReference type="Rhea" id="RHEA:47004"/>
        <dbReference type="Rhea" id="RHEA-COMP:11060"/>
        <dbReference type="Rhea" id="RHEA-COMP:11605"/>
        <dbReference type="ChEBI" id="CHEBI:15377"/>
        <dbReference type="ChEBI" id="CHEBI:30013"/>
        <dbReference type="ChEBI" id="CHEBI:43474"/>
        <dbReference type="ChEBI" id="CHEBI:61977"/>
        <dbReference type="EC" id="3.1.3.16"/>
    </reaction>
</comment>
<dbReference type="GO" id="GO:0005737">
    <property type="term" value="C:cytoplasm"/>
    <property type="evidence" value="ECO:0007669"/>
    <property type="project" value="UniProtKB-ARBA"/>
</dbReference>
<protein>
    <recommendedName>
        <fullName evidence="4">protein-serine/threonine phosphatase</fullName>
        <ecNumber evidence="4">3.1.3.16</ecNumber>
    </recommendedName>
</protein>
<name>A0AAN7GX42_9MYRT</name>
<keyword evidence="8 12" id="KW-0904">Protein phosphatase</keyword>
<evidence type="ECO:0000313" key="14">
    <source>
        <dbReference type="EMBL" id="KAK4744567.1"/>
    </source>
</evidence>
<comment type="catalytic activity">
    <reaction evidence="10">
        <text>O-phospho-L-seryl-[protein] + H2O = L-seryl-[protein] + phosphate</text>
        <dbReference type="Rhea" id="RHEA:20629"/>
        <dbReference type="Rhea" id="RHEA-COMP:9863"/>
        <dbReference type="Rhea" id="RHEA-COMP:11604"/>
        <dbReference type="ChEBI" id="CHEBI:15377"/>
        <dbReference type="ChEBI" id="CHEBI:29999"/>
        <dbReference type="ChEBI" id="CHEBI:43474"/>
        <dbReference type="ChEBI" id="CHEBI:83421"/>
        <dbReference type="EC" id="3.1.3.16"/>
    </reaction>
</comment>
<dbReference type="GO" id="GO:0005634">
    <property type="term" value="C:nucleus"/>
    <property type="evidence" value="ECO:0007669"/>
    <property type="project" value="UniProtKB-ARBA"/>
</dbReference>
<dbReference type="InterPro" id="IPR001932">
    <property type="entry name" value="PPM-type_phosphatase-like_dom"/>
</dbReference>
<evidence type="ECO:0000256" key="2">
    <source>
        <dbReference type="ARBA" id="ARBA00001946"/>
    </source>
</evidence>
<evidence type="ECO:0000256" key="8">
    <source>
        <dbReference type="ARBA" id="ARBA00022912"/>
    </source>
</evidence>
<dbReference type="FunFam" id="3.60.40.10:FF:000004">
    <property type="entry name" value="Probable protein phosphatase 2C 22"/>
    <property type="match status" value="1"/>
</dbReference>
<evidence type="ECO:0000256" key="11">
    <source>
        <dbReference type="ARBA" id="ARBA00048336"/>
    </source>
</evidence>
<keyword evidence="5" id="KW-0479">Metal-binding</keyword>
<keyword evidence="7" id="KW-0460">Magnesium</keyword>
<dbReference type="EMBL" id="JAXIOK010000022">
    <property type="protein sequence ID" value="KAK4744567.1"/>
    <property type="molecule type" value="Genomic_DNA"/>
</dbReference>
<evidence type="ECO:0000256" key="9">
    <source>
        <dbReference type="ARBA" id="ARBA00023211"/>
    </source>
</evidence>
<dbReference type="Proteomes" id="UP001345219">
    <property type="component" value="Chromosome 9"/>
</dbReference>
<dbReference type="InterPro" id="IPR000222">
    <property type="entry name" value="PP2C_BS"/>
</dbReference>
<comment type="cofactor">
    <cofactor evidence="2">
        <name>Mg(2+)</name>
        <dbReference type="ChEBI" id="CHEBI:18420"/>
    </cofactor>
</comment>
<evidence type="ECO:0000313" key="15">
    <source>
        <dbReference type="Proteomes" id="UP001345219"/>
    </source>
</evidence>
<keyword evidence="9" id="KW-0464">Manganese</keyword>
<dbReference type="PANTHER" id="PTHR13832:SF620">
    <property type="entry name" value="PROTEIN PHOSPHATASE 2C 13-RELATED"/>
    <property type="match status" value="1"/>
</dbReference>
<evidence type="ECO:0000256" key="12">
    <source>
        <dbReference type="RuleBase" id="RU003465"/>
    </source>
</evidence>
<evidence type="ECO:0000259" key="13">
    <source>
        <dbReference type="PROSITE" id="PS51746"/>
    </source>
</evidence>
<comment type="similarity">
    <text evidence="3 12">Belongs to the PP2C family.</text>
</comment>
<dbReference type="PROSITE" id="PS01032">
    <property type="entry name" value="PPM_1"/>
    <property type="match status" value="1"/>
</dbReference>
<evidence type="ECO:0000256" key="10">
    <source>
        <dbReference type="ARBA" id="ARBA00047761"/>
    </source>
</evidence>
<dbReference type="Gene3D" id="3.60.40.10">
    <property type="entry name" value="PPM-type phosphatase domain"/>
    <property type="match status" value="1"/>
</dbReference>
<dbReference type="CDD" id="cd00143">
    <property type="entry name" value="PP2Cc"/>
    <property type="match status" value="1"/>
</dbReference>
<dbReference type="SMART" id="SM00331">
    <property type="entry name" value="PP2C_SIG"/>
    <property type="match status" value="1"/>
</dbReference>
<accession>A0AAN7GX42</accession>
<gene>
    <name evidence="14" type="ORF">SAY87_010879</name>
</gene>
<dbReference type="SUPFAM" id="SSF81606">
    <property type="entry name" value="PP2C-like"/>
    <property type="match status" value="1"/>
</dbReference>
<reference evidence="14 15" key="1">
    <citation type="journal article" date="2023" name="Hortic Res">
        <title>Pangenome of water caltrop reveals structural variations and asymmetric subgenome divergence after allopolyploidization.</title>
        <authorList>
            <person name="Zhang X."/>
            <person name="Chen Y."/>
            <person name="Wang L."/>
            <person name="Yuan Y."/>
            <person name="Fang M."/>
            <person name="Shi L."/>
            <person name="Lu R."/>
            <person name="Comes H.P."/>
            <person name="Ma Y."/>
            <person name="Chen Y."/>
            <person name="Huang G."/>
            <person name="Zhou Y."/>
            <person name="Zheng Z."/>
            <person name="Qiu Y."/>
        </authorList>
    </citation>
    <scope>NUCLEOTIDE SEQUENCE [LARGE SCALE GENOMIC DNA]</scope>
    <source>
        <tissue evidence="14">Roots</tissue>
    </source>
</reference>
<dbReference type="GO" id="GO:0046872">
    <property type="term" value="F:metal ion binding"/>
    <property type="evidence" value="ECO:0007669"/>
    <property type="project" value="UniProtKB-KW"/>
</dbReference>
<evidence type="ECO:0000256" key="1">
    <source>
        <dbReference type="ARBA" id="ARBA00001936"/>
    </source>
</evidence>
<comment type="cofactor">
    <cofactor evidence="1">
        <name>Mn(2+)</name>
        <dbReference type="ChEBI" id="CHEBI:29035"/>
    </cofactor>
</comment>
<feature type="domain" description="PPM-type phosphatase" evidence="13">
    <location>
        <begin position="79"/>
        <end position="349"/>
    </location>
</feature>
<comment type="caution">
    <text evidence="14">The sequence shown here is derived from an EMBL/GenBank/DDBJ whole genome shotgun (WGS) entry which is preliminary data.</text>
</comment>
<dbReference type="PROSITE" id="PS51746">
    <property type="entry name" value="PPM_2"/>
    <property type="match status" value="1"/>
</dbReference>
<dbReference type="PANTHER" id="PTHR13832">
    <property type="entry name" value="PROTEIN PHOSPHATASE 2C"/>
    <property type="match status" value="1"/>
</dbReference>
<dbReference type="InterPro" id="IPR015655">
    <property type="entry name" value="PP2C"/>
</dbReference>
<dbReference type="SMART" id="SM00332">
    <property type="entry name" value="PP2Cc"/>
    <property type="match status" value="1"/>
</dbReference>
<proteinExistence type="inferred from homology"/>
<dbReference type="GO" id="GO:0004722">
    <property type="term" value="F:protein serine/threonine phosphatase activity"/>
    <property type="evidence" value="ECO:0007669"/>
    <property type="project" value="UniProtKB-EC"/>
</dbReference>
<evidence type="ECO:0000256" key="4">
    <source>
        <dbReference type="ARBA" id="ARBA00013081"/>
    </source>
</evidence>
<dbReference type="AlphaFoldDB" id="A0AAN7GX42"/>
<keyword evidence="6 12" id="KW-0378">Hydrolase</keyword>
<evidence type="ECO:0000256" key="5">
    <source>
        <dbReference type="ARBA" id="ARBA00022723"/>
    </source>
</evidence>
<dbReference type="Pfam" id="PF00481">
    <property type="entry name" value="PP2C"/>
    <property type="match status" value="1"/>
</dbReference>
<dbReference type="InterPro" id="IPR036457">
    <property type="entry name" value="PPM-type-like_dom_sf"/>
</dbReference>
<keyword evidence="15" id="KW-1185">Reference proteome</keyword>